<evidence type="ECO:0000313" key="2">
    <source>
        <dbReference type="Proteomes" id="UP000018850"/>
    </source>
</evidence>
<keyword evidence="2" id="KW-1185">Reference proteome</keyword>
<comment type="caution">
    <text evidence="1">The sequence shown here is derived from an EMBL/GenBank/DDBJ whole genome shotgun (WGS) entry which is preliminary data.</text>
</comment>
<gene>
    <name evidence="1" type="ORF">P278_01030</name>
</gene>
<sequence length="141" mass="16095">MKKLIGIEVIFLTLFSCQYLDTLHSDHTLTEKIEAEFNSDSEIIDLTELNNFEWEALLILGPYSVIENIEKELNLDLENIRENGIEFSDSINLLIFLKNGKSVKISEVSREIGDFTNMGEVIKKNGVKFVKTANRVNKLAE</sequence>
<proteinExistence type="predicted"/>
<protein>
    <submittedName>
        <fullName evidence="1">Uncharacterized protein</fullName>
    </submittedName>
</protein>
<reference evidence="2" key="1">
    <citation type="submission" date="2013-11" db="EMBL/GenBank/DDBJ databases">
        <title>Draft genome sequence from a member of Zhouia, isolated tidal flat.</title>
        <authorList>
            <person name="Jin H."/>
            <person name="Jeon C.O."/>
        </authorList>
    </citation>
    <scope>NUCLEOTIDE SEQUENCE [LARGE SCALE GENOMIC DNA]</scope>
    <source>
        <strain evidence="2">AD3</strain>
    </source>
</reference>
<evidence type="ECO:0000313" key="1">
    <source>
        <dbReference type="EMBL" id="ETN96677.1"/>
    </source>
</evidence>
<dbReference type="RefSeq" id="WP_051413332.1">
    <property type="nucleotide sequence ID" value="NZ_AYXY01000001.1"/>
</dbReference>
<dbReference type="EMBL" id="AYXY01000001">
    <property type="protein sequence ID" value="ETN96677.1"/>
    <property type="molecule type" value="Genomic_DNA"/>
</dbReference>
<name>W2UTK5_9FLAO</name>
<accession>W2UTK5</accession>
<dbReference type="AlphaFoldDB" id="W2UTK5"/>
<organism evidence="1 2">
    <name type="scientific">Zhouia amylolytica AD3</name>
    <dbReference type="NCBI Taxonomy" id="1286632"/>
    <lineage>
        <taxon>Bacteria</taxon>
        <taxon>Pseudomonadati</taxon>
        <taxon>Bacteroidota</taxon>
        <taxon>Flavobacteriia</taxon>
        <taxon>Flavobacteriales</taxon>
        <taxon>Flavobacteriaceae</taxon>
        <taxon>Zhouia</taxon>
    </lineage>
</organism>
<dbReference type="eggNOG" id="ENOG503355F">
    <property type="taxonomic scope" value="Bacteria"/>
</dbReference>
<dbReference type="Proteomes" id="UP000018850">
    <property type="component" value="Unassembled WGS sequence"/>
</dbReference>
<reference evidence="1 2" key="2">
    <citation type="journal article" date="2016" name="Genome Announc.">
        <title>Draft Genome Sequence of Zhouia amylolytica AD3, Isolated from Tidal Flat Sediment.</title>
        <authorList>
            <person name="Jia B."/>
            <person name="Jin H.M."/>
            <person name="Lee H.J."/>
            <person name="Jeon C.O."/>
        </authorList>
    </citation>
    <scope>NUCLEOTIDE SEQUENCE [LARGE SCALE GENOMIC DNA]</scope>
    <source>
        <strain evidence="1 2">AD3</strain>
    </source>
</reference>